<keyword evidence="2" id="KW-1185">Reference proteome</keyword>
<dbReference type="Proteomes" id="UP001501734">
    <property type="component" value="Unassembled WGS sequence"/>
</dbReference>
<comment type="caution">
    <text evidence="1">The sequence shown here is derived from an EMBL/GenBank/DDBJ whole genome shotgun (WGS) entry which is preliminary data.</text>
</comment>
<protein>
    <recommendedName>
        <fullName evidence="3">Transposase</fullName>
    </recommendedName>
</protein>
<reference evidence="2" key="1">
    <citation type="journal article" date="2019" name="Int. J. Syst. Evol. Microbiol.">
        <title>The Global Catalogue of Microorganisms (GCM) 10K type strain sequencing project: providing services to taxonomists for standard genome sequencing and annotation.</title>
        <authorList>
            <consortium name="The Broad Institute Genomics Platform"/>
            <consortium name="The Broad Institute Genome Sequencing Center for Infectious Disease"/>
            <person name="Wu L."/>
            <person name="Ma J."/>
        </authorList>
    </citation>
    <scope>NUCLEOTIDE SEQUENCE [LARGE SCALE GENOMIC DNA]</scope>
    <source>
        <strain evidence="2">JCM 17250</strain>
    </source>
</reference>
<sequence>MEEFNILSEAEMVLQLPISYEEKGKKIGKKIGKDIGIEIGMEIGKAIGIEIGFEQGKVTERKIVTKEIVIAMLNREIDLDIISEVTHLDIEVIKKITNK</sequence>
<gene>
    <name evidence="1" type="ORF">GCM10022410_02810</name>
</gene>
<dbReference type="RefSeq" id="WP_344909641.1">
    <property type="nucleotide sequence ID" value="NZ_BAABDL010000014.1"/>
</dbReference>
<proteinExistence type="predicted"/>
<dbReference type="EMBL" id="BAABDL010000014">
    <property type="protein sequence ID" value="GAA4059060.1"/>
    <property type="molecule type" value="Genomic_DNA"/>
</dbReference>
<accession>A0ABP7V4E5</accession>
<name>A0ABP7V4E5_9BACI</name>
<evidence type="ECO:0000313" key="1">
    <source>
        <dbReference type="EMBL" id="GAA4059060.1"/>
    </source>
</evidence>
<evidence type="ECO:0000313" key="2">
    <source>
        <dbReference type="Proteomes" id="UP001501734"/>
    </source>
</evidence>
<organism evidence="1 2">
    <name type="scientific">Amphibacillus indicireducens</name>
    <dbReference type="NCBI Taxonomy" id="1076330"/>
    <lineage>
        <taxon>Bacteria</taxon>
        <taxon>Bacillati</taxon>
        <taxon>Bacillota</taxon>
        <taxon>Bacilli</taxon>
        <taxon>Bacillales</taxon>
        <taxon>Bacillaceae</taxon>
        <taxon>Amphibacillus</taxon>
    </lineage>
</organism>
<evidence type="ECO:0008006" key="3">
    <source>
        <dbReference type="Google" id="ProtNLM"/>
    </source>
</evidence>